<dbReference type="RefSeq" id="WP_310370411.1">
    <property type="nucleotide sequence ID" value="NZ_JAVDXT010000001.1"/>
</dbReference>
<dbReference type="InterPro" id="IPR001845">
    <property type="entry name" value="HTH_ArsR_DNA-bd_dom"/>
</dbReference>
<dbReference type="InterPro" id="IPR036388">
    <property type="entry name" value="WH-like_DNA-bd_sf"/>
</dbReference>
<dbReference type="Pfam" id="PF01022">
    <property type="entry name" value="HTH_5"/>
    <property type="match status" value="1"/>
</dbReference>
<dbReference type="CDD" id="cd00090">
    <property type="entry name" value="HTH_ARSR"/>
    <property type="match status" value="1"/>
</dbReference>
<dbReference type="Proteomes" id="UP001180487">
    <property type="component" value="Unassembled WGS sequence"/>
</dbReference>
<dbReference type="PANTHER" id="PTHR39168:SF1">
    <property type="entry name" value="TRANSCRIPTIONAL REGULATORY PROTEIN"/>
    <property type="match status" value="1"/>
</dbReference>
<comment type="caution">
    <text evidence="2">The sequence shown here is derived from an EMBL/GenBank/DDBJ whole genome shotgun (WGS) entry which is preliminary data.</text>
</comment>
<dbReference type="InterPro" id="IPR036390">
    <property type="entry name" value="WH_DNA-bd_sf"/>
</dbReference>
<evidence type="ECO:0000259" key="1">
    <source>
        <dbReference type="PROSITE" id="PS50987"/>
    </source>
</evidence>
<accession>A0ABU2C3G2</accession>
<dbReference type="Gene3D" id="1.10.10.10">
    <property type="entry name" value="Winged helix-like DNA-binding domain superfamily/Winged helix DNA-binding domain"/>
    <property type="match status" value="1"/>
</dbReference>
<reference evidence="2 3" key="1">
    <citation type="submission" date="2023-07" db="EMBL/GenBank/DDBJ databases">
        <title>Sorghum-associated microbial communities from plants grown in Nebraska, USA.</title>
        <authorList>
            <person name="Schachtman D."/>
        </authorList>
    </citation>
    <scope>NUCLEOTIDE SEQUENCE [LARGE SCALE GENOMIC DNA]</scope>
    <source>
        <strain evidence="2 3">BE313</strain>
    </source>
</reference>
<evidence type="ECO:0000313" key="3">
    <source>
        <dbReference type="Proteomes" id="UP001180487"/>
    </source>
</evidence>
<keyword evidence="3" id="KW-1185">Reference proteome</keyword>
<dbReference type="PROSITE" id="PS50987">
    <property type="entry name" value="HTH_ARSR_2"/>
    <property type="match status" value="1"/>
</dbReference>
<name>A0ABU2C3G2_9BURK</name>
<organism evidence="2 3">
    <name type="scientific">Rhodoferax ferrireducens</name>
    <dbReference type="NCBI Taxonomy" id="192843"/>
    <lineage>
        <taxon>Bacteria</taxon>
        <taxon>Pseudomonadati</taxon>
        <taxon>Pseudomonadota</taxon>
        <taxon>Betaproteobacteria</taxon>
        <taxon>Burkholderiales</taxon>
        <taxon>Comamonadaceae</taxon>
        <taxon>Rhodoferax</taxon>
    </lineage>
</organism>
<keyword evidence="2" id="KW-0238">DNA-binding</keyword>
<dbReference type="SUPFAM" id="SSF46785">
    <property type="entry name" value="Winged helix' DNA-binding domain"/>
    <property type="match status" value="1"/>
</dbReference>
<feature type="domain" description="HTH arsR-type" evidence="1">
    <location>
        <begin position="7"/>
        <end position="102"/>
    </location>
</feature>
<proteinExistence type="predicted"/>
<dbReference type="GO" id="GO:0003677">
    <property type="term" value="F:DNA binding"/>
    <property type="evidence" value="ECO:0007669"/>
    <property type="project" value="UniProtKB-KW"/>
</dbReference>
<evidence type="ECO:0000313" key="2">
    <source>
        <dbReference type="EMBL" id="MDR7375879.1"/>
    </source>
</evidence>
<dbReference type="SMART" id="SM00418">
    <property type="entry name" value="HTH_ARSR"/>
    <property type="match status" value="1"/>
</dbReference>
<gene>
    <name evidence="2" type="ORF">J2X19_000537</name>
</gene>
<dbReference type="InterPro" id="IPR011991">
    <property type="entry name" value="ArsR-like_HTH"/>
</dbReference>
<dbReference type="PANTHER" id="PTHR39168">
    <property type="entry name" value="TRANSCRIPTIONAL REGULATOR-RELATED"/>
    <property type="match status" value="1"/>
</dbReference>
<protein>
    <submittedName>
        <fullName evidence="2">DNA-binding transcriptional ArsR family regulator</fullName>
    </submittedName>
</protein>
<dbReference type="EMBL" id="JAVDXT010000001">
    <property type="protein sequence ID" value="MDR7375879.1"/>
    <property type="molecule type" value="Genomic_DNA"/>
</dbReference>
<dbReference type="InterPro" id="IPR052543">
    <property type="entry name" value="HTH_Metal-responsive_Reg"/>
</dbReference>
<sequence>MLVELAPTDNADNQLARVAAAIAEPARARMLCCLMDGHARTSTELSVVAEVSPSTASAHLARLKDQQLVTLVCQGKHRYYRLASSDVASALEALLVIAGTPRSRFVPPTPSKLRHARTCYDHIAGALGVALGDRILAHGWLLPQVADEGSYALSARGEQVFEGLGIDVAATRQLRRRFACACLDWSERKPHIGGALGAALLQLSLRRGWVRQDLDSRALSTTPLGQRELPAVFDLREPAHG</sequence>